<dbReference type="Proteomes" id="UP000694864">
    <property type="component" value="Chromosome 5"/>
</dbReference>
<dbReference type="PANTHER" id="PTHR31293:SF16">
    <property type="entry name" value="RNI-LIKE SUPERFAMILY PROTEIN"/>
    <property type="match status" value="1"/>
</dbReference>
<dbReference type="GeneID" id="104785652"/>
<evidence type="ECO:0000256" key="1">
    <source>
        <dbReference type="SAM" id="Coils"/>
    </source>
</evidence>
<keyword evidence="1" id="KW-0175">Coiled coil</keyword>
<reference evidence="4" key="2">
    <citation type="submission" date="2025-08" db="UniProtKB">
        <authorList>
            <consortium name="RefSeq"/>
        </authorList>
    </citation>
    <scope>IDENTIFICATION</scope>
    <source>
        <tissue evidence="4">Leaf</tissue>
    </source>
</reference>
<sequence>MDWFGSLPDEVICYILSFLTTKEAALTSVLSQRWLNLWTLVPNLDVDDSVFLHPEEGKRERDGMLQSFMDFVDRVLAVQGGDSPVKKFSLKCQTGIDKGLLHHDVTDKCGDACDCISREDKGRSPLSCPVKKLQVRGFRGTVREKEMIRHFLEYFPCLDEMEMDAEENDSTNFEVPRLLKVLAYKLHDVVSTEVVRHSKIWVRSGSCSETQMDDIYSEFAPRNKECIYDMFFIMRRASSPVPPPLREEMSDQGDLQMQLDAANAKLADLKERQQEQEAQRAGYEAQMAGYEAMFDIIVDQNPLLESAWRDRERAKAASSGQEMTEKKRDYDVLFEIILEQNPMLASAIQARHPGIGR</sequence>
<evidence type="ECO:0000259" key="2">
    <source>
        <dbReference type="SMART" id="SM00579"/>
    </source>
</evidence>
<dbReference type="SMART" id="SM00579">
    <property type="entry name" value="FBD"/>
    <property type="match status" value="1"/>
</dbReference>
<reference evidence="3" key="1">
    <citation type="journal article" date="2014" name="Nat. Commun.">
        <title>The emerging biofuel crop Camelina sativa retains a highly undifferentiated hexaploid genome structure.</title>
        <authorList>
            <person name="Kagale S."/>
            <person name="Koh C."/>
            <person name="Nixon J."/>
            <person name="Bollina V."/>
            <person name="Clarke W.E."/>
            <person name="Tuteja R."/>
            <person name="Spillane C."/>
            <person name="Robinson S.J."/>
            <person name="Links M.G."/>
            <person name="Clarke C."/>
            <person name="Higgins E.E."/>
            <person name="Huebert T."/>
            <person name="Sharpe A.G."/>
            <person name="Parkin I.A."/>
        </authorList>
    </citation>
    <scope>NUCLEOTIDE SEQUENCE [LARGE SCALE GENOMIC DNA]</scope>
    <source>
        <strain evidence="3">cv. DH55</strain>
    </source>
</reference>
<feature type="domain" description="FBD" evidence="2">
    <location>
        <begin position="123"/>
        <end position="197"/>
    </location>
</feature>
<dbReference type="InterPro" id="IPR053781">
    <property type="entry name" value="F-box_AtFBL13-like"/>
</dbReference>
<dbReference type="InterPro" id="IPR036047">
    <property type="entry name" value="F-box-like_dom_sf"/>
</dbReference>
<dbReference type="InterPro" id="IPR055294">
    <property type="entry name" value="FBL60-like"/>
</dbReference>
<evidence type="ECO:0000313" key="3">
    <source>
        <dbReference type="Proteomes" id="UP000694864"/>
    </source>
</evidence>
<evidence type="ECO:0000313" key="4">
    <source>
        <dbReference type="RefSeq" id="XP_010509209.1"/>
    </source>
</evidence>
<protein>
    <submittedName>
        <fullName evidence="4">F-box/LRR-repeat protein At3g58940-like</fullName>
    </submittedName>
</protein>
<dbReference type="CDD" id="cd22160">
    <property type="entry name" value="F-box_AtFBL13-like"/>
    <property type="match status" value="1"/>
</dbReference>
<proteinExistence type="predicted"/>
<name>A0ABM0Z1R8_CAMSA</name>
<dbReference type="InterPro" id="IPR006566">
    <property type="entry name" value="FBD"/>
</dbReference>
<keyword evidence="3" id="KW-1185">Reference proteome</keyword>
<accession>A0ABM0Z1R8</accession>
<dbReference type="Pfam" id="PF00646">
    <property type="entry name" value="F-box"/>
    <property type="match status" value="1"/>
</dbReference>
<dbReference type="PANTHER" id="PTHR31293">
    <property type="entry name" value="RNI-LIKE SUPERFAMILY PROTEIN"/>
    <property type="match status" value="1"/>
</dbReference>
<organism evidence="3 4">
    <name type="scientific">Camelina sativa</name>
    <name type="common">False flax</name>
    <name type="synonym">Myagrum sativum</name>
    <dbReference type="NCBI Taxonomy" id="90675"/>
    <lineage>
        <taxon>Eukaryota</taxon>
        <taxon>Viridiplantae</taxon>
        <taxon>Streptophyta</taxon>
        <taxon>Embryophyta</taxon>
        <taxon>Tracheophyta</taxon>
        <taxon>Spermatophyta</taxon>
        <taxon>Magnoliopsida</taxon>
        <taxon>eudicotyledons</taxon>
        <taxon>Gunneridae</taxon>
        <taxon>Pentapetalae</taxon>
        <taxon>rosids</taxon>
        <taxon>malvids</taxon>
        <taxon>Brassicales</taxon>
        <taxon>Brassicaceae</taxon>
        <taxon>Camelineae</taxon>
        <taxon>Camelina</taxon>
    </lineage>
</organism>
<dbReference type="SUPFAM" id="SSF81383">
    <property type="entry name" value="F-box domain"/>
    <property type="match status" value="1"/>
</dbReference>
<gene>
    <name evidence="4" type="primary">LOC104785652</name>
</gene>
<dbReference type="RefSeq" id="XP_010509209.1">
    <property type="nucleotide sequence ID" value="XM_010510907.2"/>
</dbReference>
<feature type="coiled-coil region" evidence="1">
    <location>
        <begin position="252"/>
        <end position="286"/>
    </location>
</feature>
<dbReference type="InterPro" id="IPR001810">
    <property type="entry name" value="F-box_dom"/>
</dbReference>